<organism evidence="1 2">
    <name type="scientific">Weissella fermenti</name>
    <dbReference type="NCBI Taxonomy" id="2987699"/>
    <lineage>
        <taxon>Bacteria</taxon>
        <taxon>Bacillati</taxon>
        <taxon>Bacillota</taxon>
        <taxon>Bacilli</taxon>
        <taxon>Lactobacillales</taxon>
        <taxon>Lactobacillaceae</taxon>
        <taxon>Weissella</taxon>
    </lineage>
</organism>
<sequence>MARKDDTELFKVAAMDALRSEQQEIKQAGTFTVVERLPERYVVFDSRFREYMVHDKWVGSLNYHTTGNIDEAFVFDLKKDPQSDSLKILDWMLKNDPSLTMKQVVTTFENAVSVIEITKGWYIKEPSYATLSDWSERTSDLSLDSIEITCFFANAMQFDINNNGNSGHTLAQSIMANIPNSHLVWYRIRKFEVIDSDAI</sequence>
<dbReference type="RefSeq" id="WP_199404944.1">
    <property type="nucleotide sequence ID" value="NZ_JAOZFC020000003.1"/>
</dbReference>
<accession>A0ABT6D509</accession>
<evidence type="ECO:0008006" key="3">
    <source>
        <dbReference type="Google" id="ProtNLM"/>
    </source>
</evidence>
<name>A0ABT6D509_9LACO</name>
<proteinExistence type="predicted"/>
<comment type="caution">
    <text evidence="1">The sequence shown here is derived from an EMBL/GenBank/DDBJ whole genome shotgun (WGS) entry which is preliminary data.</text>
</comment>
<evidence type="ECO:0000313" key="1">
    <source>
        <dbReference type="EMBL" id="MDF9300606.1"/>
    </source>
</evidence>
<dbReference type="EMBL" id="JAOZFC020000003">
    <property type="protein sequence ID" value="MDF9300606.1"/>
    <property type="molecule type" value="Genomic_DNA"/>
</dbReference>
<reference evidence="1" key="1">
    <citation type="submission" date="2023-03" db="EMBL/GenBank/DDBJ databases">
        <title>Comparative genomics of Weissella fermenti BK2, and weissella type species.</title>
        <authorList>
            <person name="Lee J.K."/>
            <person name="Baek J.H."/>
            <person name="Kim J.M."/>
            <person name="Choi D.G."/>
            <person name="Jeon C.O."/>
        </authorList>
    </citation>
    <scope>NUCLEOTIDE SEQUENCE</scope>
    <source>
        <strain evidence="1">BK2</strain>
    </source>
</reference>
<protein>
    <recommendedName>
        <fullName evidence="3">DUF1642 domain-containing protein</fullName>
    </recommendedName>
</protein>
<evidence type="ECO:0000313" key="2">
    <source>
        <dbReference type="Proteomes" id="UP001146336"/>
    </source>
</evidence>
<keyword evidence="2" id="KW-1185">Reference proteome</keyword>
<dbReference type="Proteomes" id="UP001146336">
    <property type="component" value="Unassembled WGS sequence"/>
</dbReference>
<gene>
    <name evidence="1" type="ORF">OIT47_010035</name>
</gene>